<feature type="domain" description="PKD" evidence="7">
    <location>
        <begin position="220"/>
        <end position="260"/>
    </location>
</feature>
<dbReference type="InterPro" id="IPR035986">
    <property type="entry name" value="PKD_dom_sf"/>
</dbReference>
<dbReference type="STRING" id="1419482.SAMN05444266_101411"/>
<evidence type="ECO:0000256" key="5">
    <source>
        <dbReference type="ARBA" id="ARBA00023136"/>
    </source>
</evidence>
<dbReference type="PANTHER" id="PTHR46730:SF4">
    <property type="entry name" value="POLYCYSTIC KIDNEY DISEASE PROTEIN 1-LIKE 1"/>
    <property type="match status" value="1"/>
</dbReference>
<keyword evidence="4" id="KW-1133">Transmembrane helix</keyword>
<dbReference type="Pfam" id="PF13585">
    <property type="entry name" value="CHU_C"/>
    <property type="match status" value="1"/>
</dbReference>
<keyword evidence="5" id="KW-0472">Membrane</keyword>
<feature type="domain" description="PKD" evidence="7">
    <location>
        <begin position="1045"/>
        <end position="1098"/>
    </location>
</feature>
<evidence type="ECO:0000256" key="2">
    <source>
        <dbReference type="ARBA" id="ARBA00022692"/>
    </source>
</evidence>
<feature type="domain" description="PKD" evidence="7">
    <location>
        <begin position="107"/>
        <end position="196"/>
    </location>
</feature>
<feature type="domain" description="PKD" evidence="7">
    <location>
        <begin position="980"/>
        <end position="1034"/>
    </location>
</feature>
<dbReference type="Gene3D" id="2.60.40.10">
    <property type="entry name" value="Immunoglobulins"/>
    <property type="match status" value="15"/>
</dbReference>
<feature type="domain" description="PKD" evidence="7">
    <location>
        <begin position="376"/>
        <end position="431"/>
    </location>
</feature>
<protein>
    <submittedName>
        <fullName evidence="8">Gliding motility-associated C-terminal domain-containing protein</fullName>
    </submittedName>
</protein>
<reference evidence="8 9" key="1">
    <citation type="submission" date="2016-11" db="EMBL/GenBank/DDBJ databases">
        <authorList>
            <person name="Jaros S."/>
            <person name="Januszkiewicz K."/>
            <person name="Wedrychowicz H."/>
        </authorList>
    </citation>
    <scope>NUCLEOTIDE SEQUENCE [LARGE SCALE GENOMIC DNA]</scope>
    <source>
        <strain evidence="8 9">DSM 27406</strain>
    </source>
</reference>
<feature type="domain" description="PKD" evidence="7">
    <location>
        <begin position="1135"/>
        <end position="1202"/>
    </location>
</feature>
<dbReference type="NCBIfam" id="TIGR04131">
    <property type="entry name" value="Bac_Flav_CTERM"/>
    <property type="match status" value="1"/>
</dbReference>
<dbReference type="SMART" id="SM00089">
    <property type="entry name" value="PKD"/>
    <property type="match status" value="15"/>
</dbReference>
<dbReference type="EMBL" id="FRBL01000001">
    <property type="protein sequence ID" value="SHK86427.1"/>
    <property type="molecule type" value="Genomic_DNA"/>
</dbReference>
<proteinExistence type="predicted"/>
<evidence type="ECO:0000259" key="7">
    <source>
        <dbReference type="PROSITE" id="PS50093"/>
    </source>
</evidence>
<keyword evidence="2" id="KW-0812">Transmembrane</keyword>
<evidence type="ECO:0000313" key="9">
    <source>
        <dbReference type="Proteomes" id="UP000184420"/>
    </source>
</evidence>
<dbReference type="PROSITE" id="PS50093">
    <property type="entry name" value="PKD"/>
    <property type="match status" value="12"/>
</dbReference>
<dbReference type="GO" id="GO:0006816">
    <property type="term" value="P:calcium ion transport"/>
    <property type="evidence" value="ECO:0007669"/>
    <property type="project" value="TreeGrafter"/>
</dbReference>
<feature type="domain" description="PKD" evidence="7">
    <location>
        <begin position="807"/>
        <end position="865"/>
    </location>
</feature>
<keyword evidence="3" id="KW-0677">Repeat</keyword>
<dbReference type="InterPro" id="IPR013783">
    <property type="entry name" value="Ig-like_fold"/>
</dbReference>
<name>A0A1M6VYB5_9BACT</name>
<dbReference type="Pfam" id="PF18911">
    <property type="entry name" value="PKD_4"/>
    <property type="match status" value="9"/>
</dbReference>
<feature type="domain" description="PKD" evidence="7">
    <location>
        <begin position="26"/>
        <end position="103"/>
    </location>
</feature>
<feature type="signal peptide" evidence="6">
    <location>
        <begin position="1"/>
        <end position="25"/>
    </location>
</feature>
<evidence type="ECO:0000256" key="1">
    <source>
        <dbReference type="ARBA" id="ARBA00004141"/>
    </source>
</evidence>
<feature type="domain" description="PKD" evidence="7">
    <location>
        <begin position="465"/>
        <end position="506"/>
    </location>
</feature>
<dbReference type="GO" id="GO:0005261">
    <property type="term" value="F:monoatomic cation channel activity"/>
    <property type="evidence" value="ECO:0007669"/>
    <property type="project" value="TreeGrafter"/>
</dbReference>
<dbReference type="OrthoDB" id="7794186at2"/>
<feature type="domain" description="PKD" evidence="7">
    <location>
        <begin position="641"/>
        <end position="681"/>
    </location>
</feature>
<feature type="domain" description="PKD" evidence="7">
    <location>
        <begin position="290"/>
        <end position="333"/>
    </location>
</feature>
<sequence length="1619" mass="175406">MKNFYCRISLAVSILLLLSFANSQAQNVSISADKTSGCVPMLVSFSATLDPGYTSYEWTFDQGSGIDNLLAPKKTFDVPKTYKVTFTATYPSGPVTKTLDVVVHDVPKPSFTGTVTDACQFTTLSFTDNSTTPDGTITSIEWDMGDGTLLKGDQGKTVSHPFNASGTYNISTIAINNWGCRSSSTPLPVKIRTAPDKPDFQAIKSSSCTAPFDVTFINKTPDPNKEFTFTYDYGDGTTGTSPAHQYAQPGKYSVTLTATNGDCQSSTTLTDYITIGNLKAAFTYSNSCMGQTVQFTNTSTPTPSSSIWTFPDGSTATTLNASHGIAVSGQQVVLSVTLDGCSDVVIVPITMYDNPTDQPTVTPNNTCQLPAATQFTATNSNAASWSWTFDDGTPASTEQNPTHTFTQNRAYNVVMNATTDHGCTVSIPLVVDYSLPVVEVIAARIDSCIPFNARLSTRVTTRPYEPVVDYKWDFGDGTTGTGPNPAHVYTSEGIFNVILTYTTVNGCQGTTDIVLRAGRKPIVDFTATPLTVCAKDPVQFTNRSLPPGQEWLWTFLEDIDDPRTPQDDRFSSVENPLHYFRSVGLHDVRLIVNNYGCRDTLIKTDYINVNPPIAEWATTVDCTQPAYRKFSDLTNWGNNPGAPKNYWWDFGDGTTSTDPEPAHTYTKQGRFYVSLKVNNGACDNEFGDSVVIVDQVPAISTDLASVCVGKSLTLTATIPADTLQQGYFIFWGDGTQDYLTVWNQPAMHQYNVPGEYKVQVKTTDLNNCATESNIADVTVNGPIPNFTFSGKLCRNSDILFTDQSTMNTGNALTAWQWNFGDNSADVSSTTKPVDVAHQYSKDGSYPVTLTVTDKFNCAASVMKQVQLDNHKASFTVTSTEPCLNESRMYYNTSTGYAAVAWDFGDGTTSTNLYPNKSFTAPGTYDIKLKITSSAGCTDETSQKIRVPDPKANFVLPETMVPCPPANVTLTNTSTDFIRSRWDFGDGTNTGNNNPDGHIYSRPGTYEIVLTVYTREGCNNQLKKSITIDGPNGTATAGPDHGCAPLNMSMTATATKTVKYAWDFDDGVVETTTTPQSPPHIYPNGGIYTPRVILIDAQGCEVPAIINDKVIVDKPVADFSIDNSAACGGGLVRFTNLSKTLTEEQLGMPINSTWDFGVPDDPGNTSTTRHPSFNYPNPGKHTINLKIVTAYGCTAEATKELMVPTQPRAAIDPIADICQGFTTTITGHETTGQPNAKWQWNIGTELTTTQQTPISYEARIAGLKPVQLTVTNADGSCPNIANTQFTVRVSPLLAPTPDKVNVCRGTPLQLLANTEADATVAWTNYNISDAGSHSPLVTPDIDTSYTVVATNPYGCTNTKKISLTVTQPVTVRTSDAAICNGTAARLMATGADRYQWTPAATLSDAGIANPIARPTVSTDYTVTGQDKYNCFTSTAVSHVVVHPSPTVNAGPDITTSNGSIIPLRLQLSEDVATVRWTPQDGLSCSICASTTLTPKNDATYFIEVTNRYGCTGTDELNVKIVCDNANIFIPNSFSPNRDGVNDIFYIRGRGAQEVKSFRIFNRWGQMIYERYSFTTDDISKGWDGTFKGQAANPDVYVYFAEVVCDKGGTQLLKGNITLLR</sequence>
<feature type="domain" description="PKD" evidence="7">
    <location>
        <begin position="901"/>
        <end position="946"/>
    </location>
</feature>
<dbReference type="InterPro" id="IPR000601">
    <property type="entry name" value="PKD_dom"/>
</dbReference>
<comment type="subcellular location">
    <subcellularLocation>
        <location evidence="1">Membrane</location>
        <topology evidence="1">Multi-pass membrane protein</topology>
    </subcellularLocation>
</comment>
<gene>
    <name evidence="8" type="ORF">SAMN05444266_101411</name>
</gene>
<keyword evidence="9" id="KW-1185">Reference proteome</keyword>
<dbReference type="GO" id="GO:0005886">
    <property type="term" value="C:plasma membrane"/>
    <property type="evidence" value="ECO:0007669"/>
    <property type="project" value="TreeGrafter"/>
</dbReference>
<dbReference type="CDD" id="cd00146">
    <property type="entry name" value="PKD"/>
    <property type="match status" value="9"/>
</dbReference>
<dbReference type="InterPro" id="IPR026341">
    <property type="entry name" value="T9SS_type_B"/>
</dbReference>
<evidence type="ECO:0000256" key="3">
    <source>
        <dbReference type="ARBA" id="ARBA00022737"/>
    </source>
</evidence>
<evidence type="ECO:0000256" key="4">
    <source>
        <dbReference type="ARBA" id="ARBA00022989"/>
    </source>
</evidence>
<dbReference type="InterPro" id="IPR022409">
    <property type="entry name" value="PKD/Chitinase_dom"/>
</dbReference>
<evidence type="ECO:0000313" key="8">
    <source>
        <dbReference type="EMBL" id="SHK86427.1"/>
    </source>
</evidence>
<keyword evidence="6" id="KW-0732">Signal</keyword>
<organism evidence="8 9">
    <name type="scientific">Chitinophaga jiangningensis</name>
    <dbReference type="NCBI Taxonomy" id="1419482"/>
    <lineage>
        <taxon>Bacteria</taxon>
        <taxon>Pseudomonadati</taxon>
        <taxon>Bacteroidota</taxon>
        <taxon>Chitinophagia</taxon>
        <taxon>Chitinophagales</taxon>
        <taxon>Chitinophagaceae</taxon>
        <taxon>Chitinophaga</taxon>
    </lineage>
</organism>
<dbReference type="SUPFAM" id="SSF49299">
    <property type="entry name" value="PKD domain"/>
    <property type="match status" value="14"/>
</dbReference>
<evidence type="ECO:0000256" key="6">
    <source>
        <dbReference type="SAM" id="SignalP"/>
    </source>
</evidence>
<feature type="chain" id="PRO_5012725993" evidence="6">
    <location>
        <begin position="26"/>
        <end position="1619"/>
    </location>
</feature>
<dbReference type="PANTHER" id="PTHR46730">
    <property type="entry name" value="POLYCYSTIN-1"/>
    <property type="match status" value="1"/>
</dbReference>
<accession>A0A1M6VYB5</accession>
<dbReference type="Proteomes" id="UP000184420">
    <property type="component" value="Unassembled WGS sequence"/>
</dbReference>